<dbReference type="SMART" id="SM00320">
    <property type="entry name" value="WD40"/>
    <property type="match status" value="3"/>
</dbReference>
<evidence type="ECO:0000259" key="10">
    <source>
        <dbReference type="Pfam" id="PF16529"/>
    </source>
</evidence>
<dbReference type="PROSITE" id="PS50294">
    <property type="entry name" value="WD_REPEATS_REGION"/>
    <property type="match status" value="1"/>
</dbReference>
<name>A0ABD2XJ36_9HYME</name>
<comment type="similarity">
    <text evidence="2">Belongs to the WD repeat EDC4 family.</text>
</comment>
<evidence type="ECO:0000256" key="3">
    <source>
        <dbReference type="ARBA" id="ARBA00022490"/>
    </source>
</evidence>
<feature type="compositionally biased region" description="Polar residues" evidence="9">
    <location>
        <begin position="546"/>
        <end position="558"/>
    </location>
</feature>
<comment type="subcellular location">
    <subcellularLocation>
        <location evidence="1">Cytoplasm</location>
        <location evidence="1">P-body</location>
    </subcellularLocation>
</comment>
<feature type="repeat" description="WD" evidence="7">
    <location>
        <begin position="228"/>
        <end position="261"/>
    </location>
</feature>
<feature type="domain" description="Enhancer of mRNA-decapping protein 4 WD40 repeat region" evidence="10">
    <location>
        <begin position="46"/>
        <end position="376"/>
    </location>
</feature>
<evidence type="ECO:0000259" key="11">
    <source>
        <dbReference type="Pfam" id="PF21289"/>
    </source>
</evidence>
<dbReference type="InterPro" id="IPR036322">
    <property type="entry name" value="WD40_repeat_dom_sf"/>
</dbReference>
<keyword evidence="5" id="KW-0677">Repeat</keyword>
<gene>
    <name evidence="12" type="ORF">TKK_002245</name>
</gene>
<sequence>MHKTTENSGTTFQQVVKFSGSSEQQTVEISQADVKIIPSPGDHNHGSSKVKLKNIVDFTWEHKYHAGQLLAVHVSGKYLAYGIKASNGNGVVRVVNKDTEQRTLIRGMHGLIQDLSFAHVQNPILAYVDSTGSLFVYSIEATKSGELICNRILQVDADDSYSTCHRVIWCPYIPEEDATDGEEVSKLLVLTRGSIAELWSVATASNCFPDPIKANDPEIHKNNVMVEINAHNGLIVEATFSPDGTALATASYDGDVKFFQVHMLGSSPQQPPKCLHQWTPHEGRPISSLFFLDDHKNYNPDAQFWRFAVTGCNFNSEIKIWSCELWQCLQTITIAPSPMSSKSPVLKASLDLAGGYLLLSDVFNKVLYIFSISKDSKEAVACINTVSEFLLPYPILSFAIVDAAQRHVRPTGSLEDLCPGEDENEDQLVIRMYLVQPKSLQECHIAFKSPISGTCLMDTLTHDSLDYTENIPEIAKMNDDIDDESVNEMSLGVIMDKVNTSDEEMENGDDNKMDEELELNEDQNAGLNLMTPEAFSSPAKKDTVLDSKSSSPQLGNIESASPSIAQTVQALNAADQPLATSKLEEVFPSGGSSPSREVREILSLSEPEESEPEVKTEPMANTINENWAQVPMCKLTNAFHAMHEQEQQDIADGQISIKKDLSPSVVQKEVIDTKWKDLSNDMHAITKKLDTMLELIQDQQQEISELRHEARLRQEVSLVKRVESILTKALEQQTNSIIASLLNQNTSRQRDFQKHIEDIVKKSIETAIPASIHNVVEPLKRQLRVDANQIESIVKDNLNKAMNGPQMREALSKTATNAAKPALENAFRETFEGMLLPAFEKACQTMFKQVQDTFVQGTKEYIQNVDTHIDSQYQRHNKLQSDLLATTIREQMQNEFSRGLSAMQENTVRSVRDSVKENFTQHMSNLSGISSRATTPGLPTPSPVDNQARVMSLLQRGQINSAFQQALSASDLGLVVLVCESTDPARVFSVSVGSGQTTRCMLQQPVLLSLVQQLAANLGHRTELKHRWLEEAVISLDPSDPITREHMTSVLLSLQNQIQLFIAANPGNRSVRRLKMVAMAAQSLLKAS</sequence>
<evidence type="ECO:0000256" key="2">
    <source>
        <dbReference type="ARBA" id="ARBA00009639"/>
    </source>
</evidence>
<dbReference type="Gene3D" id="2.130.10.10">
    <property type="entry name" value="YVTN repeat-like/Quinoprotein amine dehydrogenase"/>
    <property type="match status" value="1"/>
</dbReference>
<dbReference type="Pfam" id="PF16529">
    <property type="entry name" value="Ge1_WD40"/>
    <property type="match status" value="1"/>
</dbReference>
<evidence type="ECO:0000256" key="9">
    <source>
        <dbReference type="SAM" id="MobiDB-lite"/>
    </source>
</evidence>
<evidence type="ECO:0000256" key="5">
    <source>
        <dbReference type="ARBA" id="ARBA00022737"/>
    </source>
</evidence>
<organism evidence="12 13">
    <name type="scientific">Trichogramma kaykai</name>
    <dbReference type="NCBI Taxonomy" id="54128"/>
    <lineage>
        <taxon>Eukaryota</taxon>
        <taxon>Metazoa</taxon>
        <taxon>Ecdysozoa</taxon>
        <taxon>Arthropoda</taxon>
        <taxon>Hexapoda</taxon>
        <taxon>Insecta</taxon>
        <taxon>Pterygota</taxon>
        <taxon>Neoptera</taxon>
        <taxon>Endopterygota</taxon>
        <taxon>Hymenoptera</taxon>
        <taxon>Apocrita</taxon>
        <taxon>Proctotrupomorpha</taxon>
        <taxon>Chalcidoidea</taxon>
        <taxon>Trichogrammatidae</taxon>
        <taxon>Trichogramma</taxon>
    </lineage>
</organism>
<dbReference type="PROSITE" id="PS50082">
    <property type="entry name" value="WD_REPEATS_2"/>
    <property type="match status" value="1"/>
</dbReference>
<dbReference type="GO" id="GO:0000932">
    <property type="term" value="C:P-body"/>
    <property type="evidence" value="ECO:0007669"/>
    <property type="project" value="UniProtKB-SubCell"/>
</dbReference>
<dbReference type="Pfam" id="PF21289">
    <property type="entry name" value="EDC4_C"/>
    <property type="match status" value="1"/>
</dbReference>
<dbReference type="InterPro" id="IPR044938">
    <property type="entry name" value="EDC4_C_sf"/>
</dbReference>
<dbReference type="PANTHER" id="PTHR15598:SF5">
    <property type="entry name" value="ENHANCER OF MRNA-DECAPPING PROTEIN 4"/>
    <property type="match status" value="1"/>
</dbReference>
<reference evidence="12 13" key="1">
    <citation type="journal article" date="2024" name="bioRxiv">
        <title>A reference genome for Trichogramma kaykai: A tiny desert-dwelling parasitoid wasp with competing sex-ratio distorters.</title>
        <authorList>
            <person name="Culotta J."/>
            <person name="Lindsey A.R."/>
        </authorList>
    </citation>
    <scope>NUCLEOTIDE SEQUENCE [LARGE SCALE GENOMIC DNA]</scope>
    <source>
        <strain evidence="12 13">KSX58</strain>
    </source>
</reference>
<keyword evidence="3" id="KW-0963">Cytoplasm</keyword>
<dbReference type="InterPro" id="IPR001680">
    <property type="entry name" value="WD40_rpt"/>
</dbReference>
<evidence type="ECO:0000313" key="12">
    <source>
        <dbReference type="EMBL" id="KAL3405205.1"/>
    </source>
</evidence>
<evidence type="ECO:0000256" key="6">
    <source>
        <dbReference type="ARBA" id="ARBA00023054"/>
    </source>
</evidence>
<protein>
    <recommendedName>
        <fullName evidence="14">Enhancer of mRNA-decapping protein 4 WD40 repeat region domain-containing protein</fullName>
    </recommendedName>
</protein>
<evidence type="ECO:0008006" key="14">
    <source>
        <dbReference type="Google" id="ProtNLM"/>
    </source>
</evidence>
<accession>A0ABD2XJ36</accession>
<dbReference type="InterPro" id="IPR049404">
    <property type="entry name" value="EDC4_C"/>
</dbReference>
<evidence type="ECO:0000256" key="7">
    <source>
        <dbReference type="PROSITE-ProRule" id="PRU00221"/>
    </source>
</evidence>
<dbReference type="SUPFAM" id="SSF50978">
    <property type="entry name" value="WD40 repeat-like"/>
    <property type="match status" value="1"/>
</dbReference>
<dbReference type="Gene3D" id="6.10.140.270">
    <property type="match status" value="1"/>
</dbReference>
<dbReference type="InterPro" id="IPR015943">
    <property type="entry name" value="WD40/YVTN_repeat-like_dom_sf"/>
</dbReference>
<dbReference type="EMBL" id="JBJJXI010000021">
    <property type="protein sequence ID" value="KAL3405205.1"/>
    <property type="molecule type" value="Genomic_DNA"/>
</dbReference>
<evidence type="ECO:0000256" key="4">
    <source>
        <dbReference type="ARBA" id="ARBA00022574"/>
    </source>
</evidence>
<dbReference type="PANTHER" id="PTHR15598">
    <property type="entry name" value="ENHANCER OF MRNA-DECAPPING PROTEIN 4"/>
    <property type="match status" value="1"/>
</dbReference>
<feature type="domain" description="Enhancer of mRNA-decapping protein 4 C-terminal" evidence="11">
    <location>
        <begin position="950"/>
        <end position="1077"/>
    </location>
</feature>
<dbReference type="AlphaFoldDB" id="A0ABD2XJ36"/>
<comment type="caution">
    <text evidence="12">The sequence shown here is derived from an EMBL/GenBank/DDBJ whole genome shotgun (WGS) entry which is preliminary data.</text>
</comment>
<evidence type="ECO:0000313" key="13">
    <source>
        <dbReference type="Proteomes" id="UP001627154"/>
    </source>
</evidence>
<keyword evidence="6 8" id="KW-0175">Coiled coil</keyword>
<evidence type="ECO:0000256" key="1">
    <source>
        <dbReference type="ARBA" id="ARBA00004201"/>
    </source>
</evidence>
<dbReference type="Proteomes" id="UP001627154">
    <property type="component" value="Unassembled WGS sequence"/>
</dbReference>
<keyword evidence="13" id="KW-1185">Reference proteome</keyword>
<feature type="region of interest" description="Disordered" evidence="9">
    <location>
        <begin position="536"/>
        <end position="558"/>
    </location>
</feature>
<keyword evidence="4 7" id="KW-0853">WD repeat</keyword>
<proteinExistence type="inferred from homology"/>
<feature type="region of interest" description="Disordered" evidence="9">
    <location>
        <begin position="584"/>
        <end position="616"/>
    </location>
</feature>
<evidence type="ECO:0000256" key="8">
    <source>
        <dbReference type="SAM" id="Coils"/>
    </source>
</evidence>
<dbReference type="Gene3D" id="1.10.220.100">
    <property type="entry name" value="conserved c-terminal region of ge- 1"/>
    <property type="match status" value="1"/>
</dbReference>
<feature type="coiled-coil region" evidence="8">
    <location>
        <begin position="682"/>
        <end position="709"/>
    </location>
</feature>
<dbReference type="FunFam" id="1.10.220.100:FF:000001">
    <property type="entry name" value="Enhancer of mRNA-decapping protein 4"/>
    <property type="match status" value="1"/>
</dbReference>
<dbReference type="InterPro" id="IPR045152">
    <property type="entry name" value="EDC4-like"/>
</dbReference>
<dbReference type="InterPro" id="IPR032401">
    <property type="entry name" value="EDC4_WD40"/>
</dbReference>